<feature type="compositionally biased region" description="Low complexity" evidence="1">
    <location>
        <begin position="162"/>
        <end position="176"/>
    </location>
</feature>
<dbReference type="AlphaFoldDB" id="A0A9P5ZJP8"/>
<sequence>MSWAVRRESILANELSLRSQDDGSFNWLDSSTINIFGDEKASNNPVQRTRSPASTISSGTSSADTSPRPLSNNTGYDEDDDSDAGFESDHSNFEPYYVDNDKYSVIDGKAYMIPTIPQPMFGQPIYIQDALSPMVKTVNQLPQTPPPRPATPLLPPFQGFDSRSLSPSLPPSTSLPAHKYSLGKRSRNTHATKTRRNRTSFILAEDSDEGESDGNASDDEYIPSPQLNPKKRMRRDASPGLDAWSFVGAAQSRSHAIPRTPAQIAPHERPTKRARSSPTSRNVQVSSLSEPIDAPSLSFKCPECGWVQRNKRMPDFKRHLRSHVRPSDGDHSKGWWCKGVLASSIPGLRGEGYQFAGEERFGGCLKTFSRRDALKRHLDNPNVSCLGSILPWN</sequence>
<feature type="compositionally biased region" description="Basic residues" evidence="1">
    <location>
        <begin position="181"/>
        <end position="198"/>
    </location>
</feature>
<reference evidence="2" key="1">
    <citation type="submission" date="2020-11" db="EMBL/GenBank/DDBJ databases">
        <authorList>
            <consortium name="DOE Joint Genome Institute"/>
            <person name="Ahrendt S."/>
            <person name="Riley R."/>
            <person name="Andreopoulos W."/>
            <person name="Labutti K."/>
            <person name="Pangilinan J."/>
            <person name="Ruiz-Duenas F.J."/>
            <person name="Barrasa J.M."/>
            <person name="Sanchez-Garcia M."/>
            <person name="Camarero S."/>
            <person name="Miyauchi S."/>
            <person name="Serrano A."/>
            <person name="Linde D."/>
            <person name="Babiker R."/>
            <person name="Drula E."/>
            <person name="Ayuso-Fernandez I."/>
            <person name="Pacheco R."/>
            <person name="Padilla G."/>
            <person name="Ferreira P."/>
            <person name="Barriuso J."/>
            <person name="Kellner H."/>
            <person name="Castanera R."/>
            <person name="Alfaro M."/>
            <person name="Ramirez L."/>
            <person name="Pisabarro A.G."/>
            <person name="Kuo A."/>
            <person name="Tritt A."/>
            <person name="Lipzen A."/>
            <person name="He G."/>
            <person name="Yan M."/>
            <person name="Ng V."/>
            <person name="Cullen D."/>
            <person name="Martin F."/>
            <person name="Rosso M.-N."/>
            <person name="Henrissat B."/>
            <person name="Hibbett D."/>
            <person name="Martinez A.T."/>
            <person name="Grigoriev I.V."/>
        </authorList>
    </citation>
    <scope>NUCLEOTIDE SEQUENCE</scope>
    <source>
        <strain evidence="2">ATCC 90797</strain>
    </source>
</reference>
<feature type="region of interest" description="Disordered" evidence="1">
    <location>
        <begin position="138"/>
        <end position="237"/>
    </location>
</feature>
<dbReference type="Proteomes" id="UP000807025">
    <property type="component" value="Unassembled WGS sequence"/>
</dbReference>
<dbReference type="OrthoDB" id="8922241at2759"/>
<accession>A0A9P5ZJP8</accession>
<protein>
    <submittedName>
        <fullName evidence="2">Uncharacterized protein</fullName>
    </submittedName>
</protein>
<feature type="compositionally biased region" description="Polar residues" evidence="1">
    <location>
        <begin position="276"/>
        <end position="289"/>
    </location>
</feature>
<proteinExistence type="predicted"/>
<keyword evidence="3" id="KW-1185">Reference proteome</keyword>
<evidence type="ECO:0000313" key="3">
    <source>
        <dbReference type="Proteomes" id="UP000807025"/>
    </source>
</evidence>
<feature type="compositionally biased region" description="Low complexity" evidence="1">
    <location>
        <begin position="51"/>
        <end position="67"/>
    </location>
</feature>
<gene>
    <name evidence="2" type="ORF">BDN71DRAFT_1457984</name>
</gene>
<evidence type="ECO:0000313" key="2">
    <source>
        <dbReference type="EMBL" id="KAF9487875.1"/>
    </source>
</evidence>
<organism evidence="2 3">
    <name type="scientific">Pleurotus eryngii</name>
    <name type="common">Boletus of the steppes</name>
    <dbReference type="NCBI Taxonomy" id="5323"/>
    <lineage>
        <taxon>Eukaryota</taxon>
        <taxon>Fungi</taxon>
        <taxon>Dikarya</taxon>
        <taxon>Basidiomycota</taxon>
        <taxon>Agaricomycotina</taxon>
        <taxon>Agaricomycetes</taxon>
        <taxon>Agaricomycetidae</taxon>
        <taxon>Agaricales</taxon>
        <taxon>Pleurotineae</taxon>
        <taxon>Pleurotaceae</taxon>
        <taxon>Pleurotus</taxon>
    </lineage>
</organism>
<feature type="compositionally biased region" description="Pro residues" evidence="1">
    <location>
        <begin position="143"/>
        <end position="155"/>
    </location>
</feature>
<dbReference type="EMBL" id="MU154744">
    <property type="protein sequence ID" value="KAF9487875.1"/>
    <property type="molecule type" value="Genomic_DNA"/>
</dbReference>
<feature type="compositionally biased region" description="Acidic residues" evidence="1">
    <location>
        <begin position="205"/>
        <end position="221"/>
    </location>
</feature>
<feature type="compositionally biased region" description="Acidic residues" evidence="1">
    <location>
        <begin position="76"/>
        <end position="86"/>
    </location>
</feature>
<feature type="region of interest" description="Disordered" evidence="1">
    <location>
        <begin position="261"/>
        <end position="289"/>
    </location>
</feature>
<comment type="caution">
    <text evidence="2">The sequence shown here is derived from an EMBL/GenBank/DDBJ whole genome shotgun (WGS) entry which is preliminary data.</text>
</comment>
<feature type="region of interest" description="Disordered" evidence="1">
    <location>
        <begin position="37"/>
        <end position="93"/>
    </location>
</feature>
<evidence type="ECO:0000256" key="1">
    <source>
        <dbReference type="SAM" id="MobiDB-lite"/>
    </source>
</evidence>
<name>A0A9P5ZJP8_PLEER</name>